<evidence type="ECO:0000313" key="3">
    <source>
        <dbReference type="Proteomes" id="UP000509458"/>
    </source>
</evidence>
<organism evidence="2 3">
    <name type="scientific">Alteromonas macleodii</name>
    <name type="common">Pseudoalteromonas macleodii</name>
    <dbReference type="NCBI Taxonomy" id="28108"/>
    <lineage>
        <taxon>Bacteria</taxon>
        <taxon>Pseudomonadati</taxon>
        <taxon>Pseudomonadota</taxon>
        <taxon>Gammaproteobacteria</taxon>
        <taxon>Alteromonadales</taxon>
        <taxon>Alteromonadaceae</taxon>
        <taxon>Alteromonas/Salinimonas group</taxon>
        <taxon>Alteromonas</taxon>
    </lineage>
</organism>
<proteinExistence type="predicted"/>
<dbReference type="InterPro" id="IPR058873">
    <property type="entry name" value="PDDEXK_GAPS4"/>
</dbReference>
<dbReference type="Pfam" id="PF26115">
    <property type="entry name" value="PDDEXK_GAPS4"/>
    <property type="match status" value="1"/>
</dbReference>
<feature type="domain" description="GAPS4 PD-(D/E)XK nuclease" evidence="1">
    <location>
        <begin position="13"/>
        <end position="147"/>
    </location>
</feature>
<evidence type="ECO:0000313" key="2">
    <source>
        <dbReference type="EMBL" id="CAB9495177.1"/>
    </source>
</evidence>
<accession>A0A6T9Y267</accession>
<dbReference type="AlphaFoldDB" id="A0A6T9Y267"/>
<name>A0A6T9Y267_ALTMA</name>
<dbReference type="EMBL" id="LR812090">
    <property type="protein sequence ID" value="CAB9495177.1"/>
    <property type="molecule type" value="Genomic_DNA"/>
</dbReference>
<sequence length="353" mass="41045">MAENGPIERVANIVSSKLFSKFKWKQVGPLNQDFPCRKEDEHKPKTKTQSHTHPVDIVFAYKDPYLNRVVYLNTDLKSYSKTSINSSKVEGALKSLAHTIDCASNSPQWKTKYDIIHGPSEVRGMLFVYNHDNLSTKDFYEFFYPTKKDGAKRKPASVKLDRVELPKNKQIHLVEPSLITYMMTVVSDMNEMTAEKVFPNDGYGFYYPELTLHKVLVSDEFLPATIELISAPFMILKHDKVIEYTAGGEVNELYPEGFVVYYNRRGEEDLEFLYLLDTLSKYQVLNRRNKIRIRVASEKRSASIRSNYERALEKYAFDWGYDESAVEYLKSIEFDIVPTTKEFYCTEEISWEI</sequence>
<dbReference type="Proteomes" id="UP000509458">
    <property type="component" value="Chromosome"/>
</dbReference>
<gene>
    <name evidence="2" type="ORF">ALFOR1_40574</name>
</gene>
<reference evidence="2 3" key="1">
    <citation type="submission" date="2020-06" db="EMBL/GenBank/DDBJ databases">
        <authorList>
            <person name="Duchaud E."/>
        </authorList>
    </citation>
    <scope>NUCLEOTIDE SEQUENCE [LARGE SCALE GENOMIC DNA]</scope>
    <source>
        <strain evidence="2">Alteromonas fortis</strain>
    </source>
</reference>
<evidence type="ECO:0000259" key="1">
    <source>
        <dbReference type="Pfam" id="PF26115"/>
    </source>
</evidence>
<dbReference type="RefSeq" id="WP_179984432.1">
    <property type="nucleotide sequence ID" value="NZ_LR812090.1"/>
</dbReference>
<protein>
    <recommendedName>
        <fullName evidence="1">GAPS4 PD-(D/E)XK nuclease domain-containing protein</fullName>
    </recommendedName>
</protein>